<feature type="non-terminal residue" evidence="8">
    <location>
        <position position="231"/>
    </location>
</feature>
<dbReference type="FunFam" id="2.10.250.10:FF:000008">
    <property type="entry name" value="Calreticulin-3"/>
    <property type="match status" value="1"/>
</dbReference>
<gene>
    <name evidence="8" type="ORF">ZEAMMB73_Zm00001d014877</name>
</gene>
<keyword evidence="4" id="KW-0106">Calcium</keyword>
<dbReference type="InterPro" id="IPR009033">
    <property type="entry name" value="Calreticulin/calnexin_P_dom_sf"/>
</dbReference>
<dbReference type="Pfam" id="PF00262">
    <property type="entry name" value="Calreticulin"/>
    <property type="match status" value="1"/>
</dbReference>
<protein>
    <submittedName>
        <fullName evidence="8">Calreticulin-3</fullName>
    </submittedName>
</protein>
<dbReference type="STRING" id="4577.A0A1D6GX48"/>
<dbReference type="AlphaFoldDB" id="A0A1D6GX48"/>
<dbReference type="GO" id="GO:0005783">
    <property type="term" value="C:endoplasmic reticulum"/>
    <property type="evidence" value="ECO:0007669"/>
    <property type="project" value="InterPro"/>
</dbReference>
<dbReference type="PANTHER" id="PTHR11073:SF2">
    <property type="entry name" value="CALRETICULIN"/>
    <property type="match status" value="1"/>
</dbReference>
<keyword evidence="6" id="KW-0143">Chaperone</keyword>
<keyword evidence="1" id="KW-0479">Metal-binding</keyword>
<accession>A0A1D6GX48</accession>
<organism evidence="8">
    <name type="scientific">Zea mays</name>
    <name type="common">Maize</name>
    <dbReference type="NCBI Taxonomy" id="4577"/>
    <lineage>
        <taxon>Eukaryota</taxon>
        <taxon>Viridiplantae</taxon>
        <taxon>Streptophyta</taxon>
        <taxon>Embryophyta</taxon>
        <taxon>Tracheophyta</taxon>
        <taxon>Spermatophyta</taxon>
        <taxon>Magnoliopsida</taxon>
        <taxon>Liliopsida</taxon>
        <taxon>Poales</taxon>
        <taxon>Poaceae</taxon>
        <taxon>PACMAD clade</taxon>
        <taxon>Panicoideae</taxon>
        <taxon>Andropogonodae</taxon>
        <taxon>Andropogoneae</taxon>
        <taxon>Tripsacinae</taxon>
        <taxon>Zea</taxon>
    </lineage>
</organism>
<dbReference type="GO" id="GO:0005509">
    <property type="term" value="F:calcium ion binding"/>
    <property type="evidence" value="ECO:0007669"/>
    <property type="project" value="InterPro"/>
</dbReference>
<sequence length="231" mass="25679">MAADHRTEAQSRGPPTLSSPLSLSGEPPQPRASAGIGAATGSKHGEKGKKRGRKSAAVYVGDGKNIVHSWLHFVCACPKEFEPNANTVEIARVAGIGKIEIKTIPEKQLREHTLCTQMFGPAWDKRKKLVIESRSFMDSRCKLTSSMSTGIFFPPKQIKDPETKKPEDWEDKEYIPDPEDKKPEGYDGIPKEITDPDAKKPEDRDNEEDGEWTTHLLVPFPTKIQGTMETK</sequence>
<comment type="similarity">
    <text evidence="6">Belongs to the calreticulin family.</text>
</comment>
<dbReference type="InterPro" id="IPR001580">
    <property type="entry name" value="Calret/calnex"/>
</dbReference>
<dbReference type="InParanoid" id="A0A1D6GX48"/>
<dbReference type="SMR" id="A0A1D6GX48"/>
<dbReference type="Gene3D" id="2.10.250.10">
    <property type="entry name" value="Calreticulin/calnexin, P domain"/>
    <property type="match status" value="1"/>
</dbReference>
<dbReference type="PaxDb" id="4577-GRMZM2G361442_P01"/>
<evidence type="ECO:0000256" key="1">
    <source>
        <dbReference type="ARBA" id="ARBA00022723"/>
    </source>
</evidence>
<evidence type="ECO:0000256" key="7">
    <source>
        <dbReference type="SAM" id="MobiDB-lite"/>
    </source>
</evidence>
<evidence type="ECO:0000256" key="5">
    <source>
        <dbReference type="ARBA" id="ARBA00037091"/>
    </source>
</evidence>
<feature type="region of interest" description="Disordered" evidence="7">
    <location>
        <begin position="152"/>
        <end position="231"/>
    </location>
</feature>
<keyword evidence="2" id="KW-0430">Lectin</keyword>
<evidence type="ECO:0000256" key="3">
    <source>
        <dbReference type="ARBA" id="ARBA00022833"/>
    </source>
</evidence>
<feature type="compositionally biased region" description="Low complexity" evidence="7">
    <location>
        <begin position="14"/>
        <end position="26"/>
    </location>
</feature>
<feature type="region of interest" description="Disordered" evidence="7">
    <location>
        <begin position="1"/>
        <end position="54"/>
    </location>
</feature>
<dbReference type="GO" id="GO:0030246">
    <property type="term" value="F:carbohydrate binding"/>
    <property type="evidence" value="ECO:0007669"/>
    <property type="project" value="UniProtKB-KW"/>
</dbReference>
<evidence type="ECO:0000256" key="4">
    <source>
        <dbReference type="ARBA" id="ARBA00022837"/>
    </source>
</evidence>
<keyword evidence="3" id="KW-0862">Zinc</keyword>
<keyword evidence="6" id="KW-0256">Endoplasmic reticulum</keyword>
<evidence type="ECO:0000256" key="6">
    <source>
        <dbReference type="RuleBase" id="RU362126"/>
    </source>
</evidence>
<evidence type="ECO:0000313" key="8">
    <source>
        <dbReference type="EMBL" id="AQK67407.1"/>
    </source>
</evidence>
<dbReference type="PANTHER" id="PTHR11073">
    <property type="entry name" value="CALRETICULIN AND CALNEXIN"/>
    <property type="match status" value="1"/>
</dbReference>
<dbReference type="eggNOG" id="KOG1504">
    <property type="taxonomic scope" value="Eukaryota"/>
</dbReference>
<evidence type="ECO:0000256" key="2">
    <source>
        <dbReference type="ARBA" id="ARBA00022734"/>
    </source>
</evidence>
<feature type="compositionally biased region" description="Basic and acidic residues" evidence="7">
    <location>
        <begin position="157"/>
        <end position="203"/>
    </location>
</feature>
<dbReference type="GO" id="GO:0051082">
    <property type="term" value="F:unfolded protein binding"/>
    <property type="evidence" value="ECO:0007669"/>
    <property type="project" value="InterPro"/>
</dbReference>
<dbReference type="PRINTS" id="PR00626">
    <property type="entry name" value="CALRETICULIN"/>
</dbReference>
<reference evidence="8" key="1">
    <citation type="submission" date="2015-12" db="EMBL/GenBank/DDBJ databases">
        <title>Update maize B73 reference genome by single molecule sequencing technologies.</title>
        <authorList>
            <consortium name="Maize Genome Sequencing Project"/>
            <person name="Ware D."/>
        </authorList>
    </citation>
    <scope>NUCLEOTIDE SEQUENCE</scope>
    <source>
        <tissue evidence="8">Seedling</tissue>
    </source>
</reference>
<dbReference type="SUPFAM" id="SSF63887">
    <property type="entry name" value="P-domain of calnexin/calreticulin"/>
    <property type="match status" value="1"/>
</dbReference>
<dbReference type="GO" id="GO:0006457">
    <property type="term" value="P:protein folding"/>
    <property type="evidence" value="ECO:0007669"/>
    <property type="project" value="InterPro"/>
</dbReference>
<dbReference type="eggNOG" id="KOG0674">
    <property type="taxonomic scope" value="Eukaryota"/>
</dbReference>
<dbReference type="EMBL" id="CM000781">
    <property type="protein sequence ID" value="AQK67407.1"/>
    <property type="molecule type" value="Genomic_DNA"/>
</dbReference>
<name>A0A1D6GX48_MAIZE</name>
<proteinExistence type="inferred from homology"/>
<comment type="function">
    <text evidence="5">Molecular calcium-binding chaperone promoting folding, oligomeric assembly and quality control in the ER via the calreticulin/calnexin cycle. This lectin may interact transiently with almost all of the monoglucosylated glycoproteins that are synthesized in the ER.</text>
</comment>